<reference evidence="2 3" key="1">
    <citation type="submission" date="2018-04" db="EMBL/GenBank/DDBJ databases">
        <title>Genomic Encyclopedia of Archaeal and Bacterial Type Strains, Phase II (KMG-II): from individual species to whole genera.</title>
        <authorList>
            <person name="Goeker M."/>
        </authorList>
    </citation>
    <scope>NUCLEOTIDE SEQUENCE [LARGE SCALE GENOMIC DNA]</scope>
    <source>
        <strain evidence="2 3">DSM 25521</strain>
    </source>
</reference>
<protein>
    <submittedName>
        <fullName evidence="2">Ketosteroid isomerase-like protein</fullName>
    </submittedName>
</protein>
<evidence type="ECO:0000313" key="3">
    <source>
        <dbReference type="Proteomes" id="UP000241808"/>
    </source>
</evidence>
<dbReference type="InterPro" id="IPR037401">
    <property type="entry name" value="SnoaL-like"/>
</dbReference>
<accession>A0A2T4ZG94</accession>
<dbReference type="EMBL" id="PZZL01000002">
    <property type="protein sequence ID" value="PTM60944.1"/>
    <property type="molecule type" value="Genomic_DNA"/>
</dbReference>
<dbReference type="GO" id="GO:0016853">
    <property type="term" value="F:isomerase activity"/>
    <property type="evidence" value="ECO:0007669"/>
    <property type="project" value="UniProtKB-KW"/>
</dbReference>
<gene>
    <name evidence="2" type="ORF">C8P69_102329</name>
</gene>
<dbReference type="RefSeq" id="WP_108174875.1">
    <property type="nucleotide sequence ID" value="NZ_PZZL01000002.1"/>
</dbReference>
<proteinExistence type="predicted"/>
<organism evidence="2 3">
    <name type="scientific">Phreatobacter oligotrophus</name>
    <dbReference type="NCBI Taxonomy" id="1122261"/>
    <lineage>
        <taxon>Bacteria</taxon>
        <taxon>Pseudomonadati</taxon>
        <taxon>Pseudomonadota</taxon>
        <taxon>Alphaproteobacteria</taxon>
        <taxon>Hyphomicrobiales</taxon>
        <taxon>Phreatobacteraceae</taxon>
        <taxon>Phreatobacter</taxon>
    </lineage>
</organism>
<dbReference type="AlphaFoldDB" id="A0A2T4ZG94"/>
<dbReference type="Pfam" id="PF12680">
    <property type="entry name" value="SnoaL_2"/>
    <property type="match status" value="1"/>
</dbReference>
<feature type="domain" description="SnoaL-like" evidence="1">
    <location>
        <begin position="22"/>
        <end position="130"/>
    </location>
</feature>
<keyword evidence="3" id="KW-1185">Reference proteome</keyword>
<sequence length="149" mass="16597">MADTRTAHLRSQRQKAIHEAIDALYAARTSGDSQEFVSYFAPDARLVIVGNPALSPGSGMRMGREGIARHIDMLHEINDYLGYSIDHVVIDGDHVVVRWTAEVRFLDSGRTGSFQVLDHLRIKDGMIVEMTHFYDTGGMGIMRGRIPIA</sequence>
<dbReference type="Proteomes" id="UP000241808">
    <property type="component" value="Unassembled WGS sequence"/>
</dbReference>
<dbReference type="OrthoDB" id="8480116at2"/>
<dbReference type="InterPro" id="IPR032710">
    <property type="entry name" value="NTF2-like_dom_sf"/>
</dbReference>
<dbReference type="PANTHER" id="PTHR41252">
    <property type="entry name" value="BLR2505 PROTEIN"/>
    <property type="match status" value="1"/>
</dbReference>
<dbReference type="PANTHER" id="PTHR41252:SF1">
    <property type="entry name" value="BLR2505 PROTEIN"/>
    <property type="match status" value="1"/>
</dbReference>
<keyword evidence="2" id="KW-0413">Isomerase</keyword>
<comment type="caution">
    <text evidence="2">The sequence shown here is derived from an EMBL/GenBank/DDBJ whole genome shotgun (WGS) entry which is preliminary data.</text>
</comment>
<dbReference type="SUPFAM" id="SSF54427">
    <property type="entry name" value="NTF2-like"/>
    <property type="match status" value="1"/>
</dbReference>
<dbReference type="Gene3D" id="3.10.450.50">
    <property type="match status" value="1"/>
</dbReference>
<evidence type="ECO:0000313" key="2">
    <source>
        <dbReference type="EMBL" id="PTM60944.1"/>
    </source>
</evidence>
<name>A0A2T4ZG94_9HYPH</name>
<evidence type="ECO:0000259" key="1">
    <source>
        <dbReference type="Pfam" id="PF12680"/>
    </source>
</evidence>